<gene>
    <name evidence="1" type="ORF">DFH08DRAFT_643839</name>
</gene>
<dbReference type="Proteomes" id="UP001218218">
    <property type="component" value="Unassembled WGS sequence"/>
</dbReference>
<protein>
    <submittedName>
        <fullName evidence="1">Uncharacterized protein</fullName>
    </submittedName>
</protein>
<name>A0AAD6ZQI9_9AGAR</name>
<feature type="non-terminal residue" evidence="1">
    <location>
        <position position="214"/>
    </location>
</feature>
<accession>A0AAD6ZQI9</accession>
<reference evidence="1" key="1">
    <citation type="submission" date="2023-03" db="EMBL/GenBank/DDBJ databases">
        <title>Massive genome expansion in bonnet fungi (Mycena s.s.) driven by repeated elements and novel gene families across ecological guilds.</title>
        <authorList>
            <consortium name="Lawrence Berkeley National Laboratory"/>
            <person name="Harder C.B."/>
            <person name="Miyauchi S."/>
            <person name="Viragh M."/>
            <person name="Kuo A."/>
            <person name="Thoen E."/>
            <person name="Andreopoulos B."/>
            <person name="Lu D."/>
            <person name="Skrede I."/>
            <person name="Drula E."/>
            <person name="Henrissat B."/>
            <person name="Morin E."/>
            <person name="Kohler A."/>
            <person name="Barry K."/>
            <person name="LaButti K."/>
            <person name="Morin E."/>
            <person name="Salamov A."/>
            <person name="Lipzen A."/>
            <person name="Mereny Z."/>
            <person name="Hegedus B."/>
            <person name="Baldrian P."/>
            <person name="Stursova M."/>
            <person name="Weitz H."/>
            <person name="Taylor A."/>
            <person name="Grigoriev I.V."/>
            <person name="Nagy L.G."/>
            <person name="Martin F."/>
            <person name="Kauserud H."/>
        </authorList>
    </citation>
    <scope>NUCLEOTIDE SEQUENCE</scope>
    <source>
        <strain evidence="1">CBHHK002</strain>
    </source>
</reference>
<keyword evidence="2" id="KW-1185">Reference proteome</keyword>
<dbReference type="AlphaFoldDB" id="A0AAD6ZQI9"/>
<proteinExistence type="predicted"/>
<organism evidence="1 2">
    <name type="scientific">Mycena albidolilacea</name>
    <dbReference type="NCBI Taxonomy" id="1033008"/>
    <lineage>
        <taxon>Eukaryota</taxon>
        <taxon>Fungi</taxon>
        <taxon>Dikarya</taxon>
        <taxon>Basidiomycota</taxon>
        <taxon>Agaricomycotina</taxon>
        <taxon>Agaricomycetes</taxon>
        <taxon>Agaricomycetidae</taxon>
        <taxon>Agaricales</taxon>
        <taxon>Marasmiineae</taxon>
        <taxon>Mycenaceae</taxon>
        <taxon>Mycena</taxon>
    </lineage>
</organism>
<evidence type="ECO:0000313" key="1">
    <source>
        <dbReference type="EMBL" id="KAJ7334321.1"/>
    </source>
</evidence>
<evidence type="ECO:0000313" key="2">
    <source>
        <dbReference type="Proteomes" id="UP001218218"/>
    </source>
</evidence>
<comment type="caution">
    <text evidence="1">The sequence shown here is derived from an EMBL/GenBank/DDBJ whole genome shotgun (WGS) entry which is preliminary data.</text>
</comment>
<sequence length="214" mass="24731">MEMALPRDIPTLKALSTGNLTCVDNIFCSLSLLTAYIKCDTEPGLRPPRTDHFPVIQVLDLAIAKRKPTPTYAYRKTNWEDYRTTLQARLALLPRPHSYDTAEDLEEGVRRLEQAVRETTDDVVSLSKPYPQSKRWFTLALKRLKQESAKLQRTAYRNQFKPDHPAHELARAAEGRYAKAIEMEKARHWWEWLANLGQLSLWTAHRFISAEPSD</sequence>
<dbReference type="EMBL" id="JARIHO010000033">
    <property type="protein sequence ID" value="KAJ7334321.1"/>
    <property type="molecule type" value="Genomic_DNA"/>
</dbReference>